<sequence>MITQVTSQTLNPITGLNQTLSLISLIRLSLDFRNCSTERYALTQTLNLCPPSAAARTDAIKPLPRQARSADSPLVRRYREVEQRIGFQSRRVEGGLGKFAFLACWDSSQRSDQLNSLPKSSLAAVPAFLICGTHIIRGGISQCMMEAINQVPTAGDTEGLAMVRFLAMPELVNVVLGYLSRDRIDLLALALVSKSLRAQALCIWARHLDLPVSAAGRRLRFF</sequence>
<dbReference type="Proteomes" id="UP000077521">
    <property type="component" value="Unassembled WGS sequence"/>
</dbReference>
<name>A0A8T8SJP2_9BASI</name>
<dbReference type="EMBL" id="LWDF02000876">
    <property type="protein sequence ID" value="KAE8241645.1"/>
    <property type="molecule type" value="Genomic_DNA"/>
</dbReference>
<evidence type="ECO:0000313" key="2">
    <source>
        <dbReference type="Proteomes" id="UP000077521"/>
    </source>
</evidence>
<evidence type="ECO:0000313" key="1">
    <source>
        <dbReference type="EMBL" id="KAE8241645.1"/>
    </source>
</evidence>
<dbReference type="AlphaFoldDB" id="A0A8T8SJP2"/>
<reference evidence="1" key="1">
    <citation type="submission" date="2016-04" db="EMBL/GenBank/DDBJ databases">
        <authorList>
            <person name="Nguyen H.D."/>
            <person name="Samba Siva P."/>
            <person name="Cullis J."/>
            <person name="Levesque C.A."/>
            <person name="Hambleton S."/>
        </authorList>
    </citation>
    <scope>NUCLEOTIDE SEQUENCE</scope>
    <source>
        <strain evidence="1">DAOMC 236416</strain>
    </source>
</reference>
<keyword evidence="2" id="KW-1185">Reference proteome</keyword>
<gene>
    <name evidence="1" type="ORF">A4X13_0g7329</name>
</gene>
<comment type="caution">
    <text evidence="1">The sequence shown here is derived from an EMBL/GenBank/DDBJ whole genome shotgun (WGS) entry which is preliminary data.</text>
</comment>
<accession>A0A8T8SJP2</accession>
<organism evidence="1 2">
    <name type="scientific">Tilletia indica</name>
    <dbReference type="NCBI Taxonomy" id="43049"/>
    <lineage>
        <taxon>Eukaryota</taxon>
        <taxon>Fungi</taxon>
        <taxon>Dikarya</taxon>
        <taxon>Basidiomycota</taxon>
        <taxon>Ustilaginomycotina</taxon>
        <taxon>Exobasidiomycetes</taxon>
        <taxon>Tilletiales</taxon>
        <taxon>Tilletiaceae</taxon>
        <taxon>Tilletia</taxon>
    </lineage>
</organism>
<protein>
    <submittedName>
        <fullName evidence="1">Uncharacterized protein</fullName>
    </submittedName>
</protein>
<proteinExistence type="predicted"/>
<reference evidence="1" key="2">
    <citation type="journal article" date="2019" name="IMA Fungus">
        <title>Genome sequencing and comparison of five Tilletia species to identify candidate genes for the detection of regulated species infecting wheat.</title>
        <authorList>
            <person name="Nguyen H.D.T."/>
            <person name="Sultana T."/>
            <person name="Kesanakurti P."/>
            <person name="Hambleton S."/>
        </authorList>
    </citation>
    <scope>NUCLEOTIDE SEQUENCE</scope>
    <source>
        <strain evidence="1">DAOMC 236416</strain>
    </source>
</reference>